<dbReference type="InterPro" id="IPR032384">
    <property type="entry name" value="Kif23_Arf-bd"/>
</dbReference>
<feature type="compositionally biased region" description="Polar residues" evidence="1">
    <location>
        <begin position="511"/>
        <end position="521"/>
    </location>
</feature>
<dbReference type="EMBL" id="FN653015">
    <property type="protein sequence ID" value="CBY20917.1"/>
    <property type="molecule type" value="Genomic_DNA"/>
</dbReference>
<evidence type="ECO:0000313" key="4">
    <source>
        <dbReference type="Proteomes" id="UP000001307"/>
    </source>
</evidence>
<feature type="compositionally biased region" description="Polar residues" evidence="1">
    <location>
        <begin position="249"/>
        <end position="263"/>
    </location>
</feature>
<evidence type="ECO:0000256" key="1">
    <source>
        <dbReference type="SAM" id="MobiDB-lite"/>
    </source>
</evidence>
<feature type="domain" description="Kinesin-like protein Kif23 Arf6-interacting" evidence="2">
    <location>
        <begin position="356"/>
        <end position="428"/>
    </location>
</feature>
<feature type="region of interest" description="Disordered" evidence="1">
    <location>
        <begin position="501"/>
        <end position="536"/>
    </location>
</feature>
<evidence type="ECO:0000313" key="3">
    <source>
        <dbReference type="EMBL" id="CBY20917.1"/>
    </source>
</evidence>
<sequence>MELDEPTVPAASFGKRSMGYKRQAPRKHQVWLPDVPSMEGFTVDNKEMLMNFVDTIKLRMERRESFNEHLEGPVSSLRKKINYMTRENNETLNKLRILEPQNEKLESDNERLSKDNRRLEKKNRALMEAQRVYELDKKETEVEMRAMSNKLENENRTKKAIEINAKRQIEDAKRKLEAENSRKVHELEEKTKARKAMQEQKMKQLKSILFQNGPLTPAVSTRGDMEFQNQFDARKRTNSETKKQPVEQAPSSPMKNSPANSFSLKGITNVRSPALSDSEVVKQLRGRKGNSRSSLNPRNETTQNIASRRRRSRSADKGKMLAHTPSETEMQGTFHKNPVTAKRTGSDSSIKSKIMNAIAKKFTKNKDINRKNVNVPQFEDLLKVEGYILTHQETNQKKTETTVLKGDVLGTRTGGTQVRFTGLEKLTSGLTPRAGVDENTSISSDTESEAFSQTDIAVRCDRAVIHNTGDPTAQITGGANNRRFTQSQTSITMVDNTVEDFPRPDELPFASSINSRHSQMLQERQRRQQQQQSMEF</sequence>
<gene>
    <name evidence="3" type="ORF">GSOID_T00000926001</name>
</gene>
<dbReference type="InParanoid" id="E4WQM6"/>
<dbReference type="InterPro" id="IPR038105">
    <property type="entry name" value="Kif23_Arf-bd_sf"/>
</dbReference>
<dbReference type="OrthoDB" id="10328026at2759"/>
<evidence type="ECO:0000259" key="2">
    <source>
        <dbReference type="Pfam" id="PF16540"/>
    </source>
</evidence>
<proteinExistence type="predicted"/>
<dbReference type="Pfam" id="PF16540">
    <property type="entry name" value="MKLP1_Arf_bdg"/>
    <property type="match status" value="1"/>
</dbReference>
<feature type="region of interest" description="Disordered" evidence="1">
    <location>
        <begin position="232"/>
        <end position="264"/>
    </location>
</feature>
<dbReference type="Proteomes" id="UP000001307">
    <property type="component" value="Unassembled WGS sequence"/>
</dbReference>
<feature type="region of interest" description="Disordered" evidence="1">
    <location>
        <begin position="174"/>
        <end position="197"/>
    </location>
</feature>
<dbReference type="AlphaFoldDB" id="E4WQM6"/>
<protein>
    <recommendedName>
        <fullName evidence="2">Kinesin-like protein Kif23 Arf6-interacting domain-containing protein</fullName>
    </recommendedName>
</protein>
<feature type="compositionally biased region" description="Polar residues" evidence="1">
    <location>
        <begin position="438"/>
        <end position="450"/>
    </location>
</feature>
<dbReference type="Gene3D" id="2.60.40.4330">
    <property type="entry name" value="Kinesin-like protein Kif23, Arf6-interacting domain"/>
    <property type="match status" value="1"/>
</dbReference>
<feature type="compositionally biased region" description="Basic and acidic residues" evidence="1">
    <location>
        <begin position="232"/>
        <end position="245"/>
    </location>
</feature>
<reference evidence="3 4" key="1">
    <citation type="journal article" date="2010" name="Science">
        <title>Plasticity of animal genome architecture unmasked by rapid evolution of a pelagic tunicate.</title>
        <authorList>
            <person name="Denoeud F."/>
            <person name="Henriet S."/>
            <person name="Mungpakdee S."/>
            <person name="Aury J.M."/>
            <person name="Da Silva C."/>
            <person name="Brinkmann H."/>
            <person name="Mikhaleva J."/>
            <person name="Olsen L.C."/>
            <person name="Jubin C."/>
            <person name="Canestro C."/>
            <person name="Bouquet J.M."/>
            <person name="Danks G."/>
            <person name="Poulain J."/>
            <person name="Campsteijn C."/>
            <person name="Adamski M."/>
            <person name="Cross I."/>
            <person name="Yadetie F."/>
            <person name="Muffato M."/>
            <person name="Louis A."/>
            <person name="Butcher S."/>
            <person name="Tsagkogeorga G."/>
            <person name="Konrad A."/>
            <person name="Singh S."/>
            <person name="Jensen M.F."/>
            <person name="Cong E.H."/>
            <person name="Eikeseth-Otteraa H."/>
            <person name="Noel B."/>
            <person name="Anthouard V."/>
            <person name="Porcel B.M."/>
            <person name="Kachouri-Lafond R."/>
            <person name="Nishino A."/>
            <person name="Ugolini M."/>
            <person name="Chourrout P."/>
            <person name="Nishida H."/>
            <person name="Aasland R."/>
            <person name="Huzurbazar S."/>
            <person name="Westhof E."/>
            <person name="Delsuc F."/>
            <person name="Lehrach H."/>
            <person name="Reinhardt R."/>
            <person name="Weissenbach J."/>
            <person name="Roy S.W."/>
            <person name="Artiguenave F."/>
            <person name="Postlethwait J.H."/>
            <person name="Manak J.R."/>
            <person name="Thompson E.M."/>
            <person name="Jaillon O."/>
            <person name="Du Pasquier L."/>
            <person name="Boudinot P."/>
            <person name="Liberles D.A."/>
            <person name="Volff J.N."/>
            <person name="Philippe H."/>
            <person name="Lenhard B."/>
            <person name="Roest Crollius H."/>
            <person name="Wincker P."/>
            <person name="Chourrout D."/>
        </authorList>
    </citation>
    <scope>NUCLEOTIDE SEQUENCE [LARGE SCALE GENOMIC DNA]</scope>
</reference>
<organism evidence="3 4">
    <name type="scientific">Oikopleura dioica</name>
    <name type="common">Tunicate</name>
    <dbReference type="NCBI Taxonomy" id="34765"/>
    <lineage>
        <taxon>Eukaryota</taxon>
        <taxon>Metazoa</taxon>
        <taxon>Chordata</taxon>
        <taxon>Tunicata</taxon>
        <taxon>Appendicularia</taxon>
        <taxon>Copelata</taxon>
        <taxon>Oikopleuridae</taxon>
        <taxon>Oikopleura</taxon>
    </lineage>
</organism>
<keyword evidence="4" id="KW-1185">Reference proteome</keyword>
<accession>E4WQM6</accession>
<feature type="compositionally biased region" description="Polar residues" evidence="1">
    <location>
        <begin position="291"/>
        <end position="306"/>
    </location>
</feature>
<feature type="region of interest" description="Disordered" evidence="1">
    <location>
        <begin position="431"/>
        <end position="450"/>
    </location>
</feature>
<feature type="region of interest" description="Disordered" evidence="1">
    <location>
        <begin position="278"/>
        <end position="332"/>
    </location>
</feature>
<name>E4WQM6_OIKDI</name>